<dbReference type="Gene3D" id="2.30.38.10">
    <property type="entry name" value="Luciferase, Domain 3"/>
    <property type="match status" value="1"/>
</dbReference>
<dbReference type="SUPFAM" id="SSF52777">
    <property type="entry name" value="CoA-dependent acyltransferases"/>
    <property type="match status" value="6"/>
</dbReference>
<dbReference type="GO" id="GO:0031177">
    <property type="term" value="F:phosphopantetheine binding"/>
    <property type="evidence" value="ECO:0007669"/>
    <property type="project" value="TreeGrafter"/>
</dbReference>
<dbReference type="EMBL" id="PNEN01001786">
    <property type="protein sequence ID" value="PPJ50406.1"/>
    <property type="molecule type" value="Genomic_DNA"/>
</dbReference>
<evidence type="ECO:0000313" key="6">
    <source>
        <dbReference type="EMBL" id="PPJ50406.1"/>
    </source>
</evidence>
<dbReference type="Gene3D" id="3.30.300.30">
    <property type="match status" value="3"/>
</dbReference>
<dbReference type="Gene3D" id="3.30.559.10">
    <property type="entry name" value="Chloramphenicol acetyltransferase-like domain"/>
    <property type="match status" value="3"/>
</dbReference>
<feature type="domain" description="Carrier" evidence="5">
    <location>
        <begin position="2836"/>
        <end position="2912"/>
    </location>
</feature>
<dbReference type="STRING" id="357750.A0A2S6BSG6"/>
<evidence type="ECO:0000256" key="3">
    <source>
        <dbReference type="ARBA" id="ARBA00022598"/>
    </source>
</evidence>
<evidence type="ECO:0000256" key="4">
    <source>
        <dbReference type="ARBA" id="ARBA00029454"/>
    </source>
</evidence>
<dbReference type="InterPro" id="IPR000873">
    <property type="entry name" value="AMP-dep_synth/lig_dom"/>
</dbReference>
<keyword evidence="1" id="KW-0596">Phosphopantetheine</keyword>
<dbReference type="Gene3D" id="3.40.50.12780">
    <property type="entry name" value="N-terminal domain of ligase-like"/>
    <property type="match status" value="3"/>
</dbReference>
<dbReference type="Gene3D" id="3.30.559.30">
    <property type="entry name" value="Nonribosomal peptide synthetase, condensation domain"/>
    <property type="match status" value="3"/>
</dbReference>
<gene>
    <name evidence="6" type="ORF">CBER1_06994</name>
</gene>
<dbReference type="InterPro" id="IPR045851">
    <property type="entry name" value="AMP-bd_C_sf"/>
</dbReference>
<dbReference type="Pfam" id="PF00668">
    <property type="entry name" value="Condensation"/>
    <property type="match status" value="3"/>
</dbReference>
<dbReference type="Proteomes" id="UP000237631">
    <property type="component" value="Unassembled WGS sequence"/>
</dbReference>
<organism evidence="6 7">
    <name type="scientific">Cercospora berteroae</name>
    <dbReference type="NCBI Taxonomy" id="357750"/>
    <lineage>
        <taxon>Eukaryota</taxon>
        <taxon>Fungi</taxon>
        <taxon>Dikarya</taxon>
        <taxon>Ascomycota</taxon>
        <taxon>Pezizomycotina</taxon>
        <taxon>Dothideomycetes</taxon>
        <taxon>Dothideomycetidae</taxon>
        <taxon>Mycosphaerellales</taxon>
        <taxon>Mycosphaerellaceae</taxon>
        <taxon>Cercospora</taxon>
    </lineage>
</organism>
<accession>A0A2S6BSG6</accession>
<dbReference type="Pfam" id="PF00550">
    <property type="entry name" value="PP-binding"/>
    <property type="match status" value="3"/>
</dbReference>
<dbReference type="GO" id="GO:0043041">
    <property type="term" value="P:amino acid activation for nonribosomal peptide biosynthetic process"/>
    <property type="evidence" value="ECO:0007669"/>
    <property type="project" value="TreeGrafter"/>
</dbReference>
<dbReference type="InterPro" id="IPR042099">
    <property type="entry name" value="ANL_N_sf"/>
</dbReference>
<dbReference type="PANTHER" id="PTHR45527:SF3">
    <property type="entry name" value="SIDEROPHORE SYNTHETASE (EUROFUNG)"/>
    <property type="match status" value="1"/>
</dbReference>
<proteinExistence type="inferred from homology"/>
<name>A0A2S6BSG6_9PEZI</name>
<dbReference type="PROSITE" id="PS50075">
    <property type="entry name" value="CARRIER"/>
    <property type="match status" value="3"/>
</dbReference>
<keyword evidence="7" id="KW-1185">Reference proteome</keyword>
<dbReference type="OrthoDB" id="416786at2759"/>
<feature type="domain" description="Carrier" evidence="5">
    <location>
        <begin position="344"/>
        <end position="420"/>
    </location>
</feature>
<protein>
    <recommendedName>
        <fullName evidence="5">Carrier domain-containing protein</fullName>
    </recommendedName>
</protein>
<keyword evidence="2" id="KW-0597">Phosphoprotein</keyword>
<dbReference type="Pfam" id="PF00501">
    <property type="entry name" value="AMP-binding"/>
    <property type="match status" value="3"/>
</dbReference>
<feature type="domain" description="Carrier" evidence="5">
    <location>
        <begin position="1792"/>
        <end position="1868"/>
    </location>
</feature>
<dbReference type="CDD" id="cd19545">
    <property type="entry name" value="FUM14_C_NRPS-like"/>
    <property type="match status" value="1"/>
</dbReference>
<dbReference type="InterPro" id="IPR006162">
    <property type="entry name" value="Ppantetheine_attach_site"/>
</dbReference>
<evidence type="ECO:0000259" key="5">
    <source>
        <dbReference type="PROSITE" id="PS50075"/>
    </source>
</evidence>
<evidence type="ECO:0000313" key="7">
    <source>
        <dbReference type="Proteomes" id="UP000237631"/>
    </source>
</evidence>
<dbReference type="PROSITE" id="PS00012">
    <property type="entry name" value="PHOSPHOPANTETHEINE"/>
    <property type="match status" value="2"/>
</dbReference>
<dbReference type="GO" id="GO:0005737">
    <property type="term" value="C:cytoplasm"/>
    <property type="evidence" value="ECO:0007669"/>
    <property type="project" value="TreeGrafter"/>
</dbReference>
<comment type="similarity">
    <text evidence="4">Belongs to the NRP synthetase family.</text>
</comment>
<dbReference type="GO" id="GO:0044550">
    <property type="term" value="P:secondary metabolite biosynthetic process"/>
    <property type="evidence" value="ECO:0007669"/>
    <property type="project" value="TreeGrafter"/>
</dbReference>
<dbReference type="SUPFAM" id="SSF47336">
    <property type="entry name" value="ACP-like"/>
    <property type="match status" value="3"/>
</dbReference>
<dbReference type="PANTHER" id="PTHR45527">
    <property type="entry name" value="NONRIBOSOMAL PEPTIDE SYNTHETASE"/>
    <property type="match status" value="1"/>
</dbReference>
<reference evidence="7" key="1">
    <citation type="journal article" date="2017" name="bioRxiv">
        <title>Conservation of a gene cluster reveals novel cercosporin biosynthetic mechanisms and extends production to the genus Colletotrichum.</title>
        <authorList>
            <person name="de Jonge R."/>
            <person name="Ebert M.K."/>
            <person name="Huitt-Roehl C.R."/>
            <person name="Pal P."/>
            <person name="Suttle J.C."/>
            <person name="Spanner R.E."/>
            <person name="Neubauer J.D."/>
            <person name="Jurick W.M.II."/>
            <person name="Stott K.A."/>
            <person name="Secor G.A."/>
            <person name="Thomma B.P.H.J."/>
            <person name="Van de Peer Y."/>
            <person name="Townsend C.A."/>
            <person name="Bolton M.D."/>
        </authorList>
    </citation>
    <scope>NUCLEOTIDE SEQUENCE [LARGE SCALE GENOMIC DNA]</scope>
    <source>
        <strain evidence="7">CBS538.71</strain>
    </source>
</reference>
<dbReference type="Gene3D" id="1.10.1200.10">
    <property type="entry name" value="ACP-like"/>
    <property type="match status" value="3"/>
</dbReference>
<dbReference type="InterPro" id="IPR009081">
    <property type="entry name" value="PP-bd_ACP"/>
</dbReference>
<dbReference type="FunFam" id="3.30.300.30:FF:000015">
    <property type="entry name" value="Nonribosomal peptide synthase SidD"/>
    <property type="match status" value="2"/>
</dbReference>
<comment type="caution">
    <text evidence="6">The sequence shown here is derived from an EMBL/GenBank/DDBJ whole genome shotgun (WGS) entry which is preliminary data.</text>
</comment>
<dbReference type="InterPro" id="IPR036736">
    <property type="entry name" value="ACP-like_sf"/>
</dbReference>
<dbReference type="InterPro" id="IPR023213">
    <property type="entry name" value="CAT-like_dom_sf"/>
</dbReference>
<dbReference type="InterPro" id="IPR001242">
    <property type="entry name" value="Condensation_dom"/>
</dbReference>
<keyword evidence="3" id="KW-0436">Ligase</keyword>
<dbReference type="GO" id="GO:0016874">
    <property type="term" value="F:ligase activity"/>
    <property type="evidence" value="ECO:0007669"/>
    <property type="project" value="UniProtKB-KW"/>
</dbReference>
<dbReference type="PROSITE" id="PS00455">
    <property type="entry name" value="AMP_BINDING"/>
    <property type="match status" value="1"/>
</dbReference>
<dbReference type="InterPro" id="IPR020845">
    <property type="entry name" value="AMP-binding_CS"/>
</dbReference>
<evidence type="ECO:0000256" key="1">
    <source>
        <dbReference type="ARBA" id="ARBA00022450"/>
    </source>
</evidence>
<sequence length="2972" mass="326657">MDPSDNVDGLVETTIVANETLLDKECEAPDLPLISADQLAYVLFDAASTGVPKGFMLKHQSIATSLLTLGASLKWSSDIRGLQFASLGRNASLVEMLGPLLSGGCVCIPSSEERDTKLPAYITSKQAVLYGLSTQRMYTKLTSVGAVGELSIEGTAVARGYLNDDVKQVESFTSPPVWAPLRTAKRRFYRTGDLARFLPDGNIEYLGRKDNQVEIRGQRIQLEEVESAILSCDAVREAVVAVQKAGNHKDLVAVLSLEHASLPSGGDLGEVFCEASRKALTTIRTHVKQKLRTHTVPKYWIAVEKLPMTVNAKKDRKAVKSWLESRDFTPGDLAVPDDIPFVNAPSPDAEKAFQEVYASVLKVPISQIDLQRSFDETGGDSISALQVVMRLMKHGYRTTIANILQSSSLAEVVTEVENAEQEVAVCKGQPEEAEFDIIPHKSKRLLQRLVGHHASLRTTFVAQSEGSWKAKLVAENVLHFEHLQAGDESSLMDVVDEAQKSLNIVTGPVLGAKLVDLTDGSHLLLLTAHQLSVDDASWTIIRQQLKALLNDCDAELPRRASISFWARHLHNPPTSDRVLEWPRADRIFWNMPDHSALNENRITADFKLDRETSDLLLYSANDAFKTTPAELLLAAIWMSFQQSFPDRGSPALYVESDGRSMGNAECDFADTVGCFDGLFPVILAHEDATFAVERIVPAIKDSYRQAFSSAAASTQNYYSEKLYDPGNELAPHCLNKSTQVSLININAAVLADGIHFSFDWNNQMAHQDQLRDLVIQLEQYLPQMATQLCNRAPRLTRAETPLLKLDAPEHIEQAIRDLGICPDGVEIVHPVSATQEAILLSQAKSTGNVYTNQALFKLAPTESHIIDMERLEQAWTIVCQAHPMLRTIFANGISSTTAFVQFVLREAKPTIIHVKSEGDDDYREAEYNLEPTDPSHRLQVRALGEVNVALEINPALADAAALALIGKDLADASTSPQSLEKKETFAKYLVWSRGKEAASREYWKTYLAGLKACRLPTFASPNTSVVTWSTGYIDATFDDVDMMHSFCQRGGVAIAEFIQVAWAMVLRRLTGSEDVAFGYLYSGRDVLDDAEDIVGPLSSLLTSRFDLGLDMKVAALLDKAKADLSNSMAHFACSLPSLQDSLGLGNESLFNTALSIQHEPSHNSADEDEALLKVIPVAIDEHSEYAVTLRVCLSKQVMRARLIYQKALIPMQFASEILEILDNVMWNLAQAMETAFVRSIIGDCNNLSNYELGLIQKWNSRAPQVIKGTLHDRFRQVAARNPLAPAICFNEYEMSYGELNTLSDHLASELYSRRGICAEHVVPVLCRKSFEAVILRLAVIKAGGAFLGLDSELSDEYLAGMLQKLEKPTILVHASAAARAQTLTSGKVVSHDLQSIKSLPQRAPPSSLVNPDQPAYCTHSSGYTGQPKAVLVRHSNIVTSLVSSINRLGVTYETRLFRMSSLASGVSIIEIFQTLLAGGCVCFPTAQGSIGSMEDQVTKMRANFVYLTPTVAEVMSPARASSLTTMVLRGEVVTVEAVQKWYGNVRLMNCYGTAGATCITSCIDISISQISNIGLPFACRYWVVDSNNHDQLVPIGHAGELLIQVPNVAHEHLKGWTKTSESFIVAPSWTKSLPGFRDTATQPFYKTGDVVMQNVDGTIEYIDRKDRQFKLSGLPIELGRIENHLRKHAGSDWHVVVELFHPKRQSEDPFLAAFMTLTAALPSYMVPKVYIPVRDLVLNASGKTDRKRLRAVAESMTADQILRYNALALARRNTSMSTRALEDSSETISVPMPTNDTEIKLRQLWSSTLSIPQSSICSDSEWVSLGGDSFKAMKLASAARELGLALTVTDIFRAPNLEQPSQRVTSRSTATLPIKERKEIAPFCLLTIPTDFAREEAARLCEVHISQIEDIYPCTPLQKTLLALSSRQQGAFVRQMKIRVCPEISVGRLQRAWANLVEENQILRTRIVDVPGQGITQVVIDEPMSWLTSDSEYGLTPPTQHCDGWHIKQYSTSGIYHYSCITWNVSTSKSHISLCTVSTNSYWRNQFDGSESFHWPSLPSPSYEPLCNSTVEHEIRSVNPPSRVTLSTAIRAAWAALISQYTGASESTFGAVVNGRYADLQGIDHVAGPTLATVPIRIIVDPRSTAADLLTCVQQQAIDMIKWEQAGLINIQQCSLEARMACRFQSLLTIQSVEHPSSNVARDSKLFSGVEISNNSASDDRGTFTGCALVLECEQHDEDLKLRFKFDSDVITEQSICRIAQQFETILRRLCNNSAANSRLRMSSIMSPGDNDLTQMWKWNGNLPKSVDNCVHHMLKPVLAKRAGSTALHAWDGTLTYGQLDAMTEKLSRHLIELGVRPNTNVPLFFEKSLWCPVAALAIMKAGATSVMMDAALPKDHIQAILKQVKPGLALTSSKQVALAQEMTPVPLMIVDQAHIDEIVLESEEDTFELVRPEDALYIAFTSGSTGTPKGVVITHANFCGALHHQATAVGLTDTSRNLDVSTYGSDTSWYNLLHTLYAGGCLCIPNEHWRIDVSGAVLDFNANFLSTTPAVAASLDTEALPNLDAIEIFGEEPSEALLDRLQHNVKRYRIAYSGTECTAIALGSSNPLHTSHIGTADGLVPWIVDPSSKELVPVGGVGELWLEGPLVAKGYLGDAEQYSSAFVDAPNWLRNGTSTCAGRQSGMYRTRDLVRYEDDGCLSIIGRRDRQVEVRGRKLDLAEVERHVKRCLAFAKEVSAGVVVEAIPDLEHGDTVLTAFVSPYQNQAQDFTDDVEQLVSGISDRLTEFLPGYMIPAVFKALAEIPLTSNGKTDHRQLRDLAASLPNINGASRSSTVITPANDTENALREICADVLTISHNAVSVEANWTQLGGDSVTAMQAAARAKKTGLDLRIEHLIHGHALRDIARMIGPSHHNCGETASVPTCSSRAASPDTDDFELAPVQQWCLEEHPTGTKFDVPIYLELESMLDSQNL</sequence>
<dbReference type="SUPFAM" id="SSF56801">
    <property type="entry name" value="Acetyl-CoA synthetase-like"/>
    <property type="match status" value="3"/>
</dbReference>
<evidence type="ECO:0000256" key="2">
    <source>
        <dbReference type="ARBA" id="ARBA00022553"/>
    </source>
</evidence>
<dbReference type="CDD" id="cd05918">
    <property type="entry name" value="A_NRPS_SidN3_like"/>
    <property type="match status" value="2"/>
</dbReference>